<protein>
    <submittedName>
        <fullName evidence="1">Uncharacterized protein</fullName>
    </submittedName>
</protein>
<accession>A0A4C1YVJ0</accession>
<sequence length="84" mass="9613">MQTRVNKVHYPDFRTELRQLFNWSSKTACSPTRIQIGNVKISLPKTAKENVMDKLECSKAFPKHRNAFDLTTAVKGGTSYDTKH</sequence>
<proteinExistence type="predicted"/>
<evidence type="ECO:0000313" key="1">
    <source>
        <dbReference type="EMBL" id="GBP79003.1"/>
    </source>
</evidence>
<reference evidence="1 2" key="1">
    <citation type="journal article" date="2019" name="Commun. Biol.">
        <title>The bagworm genome reveals a unique fibroin gene that provides high tensile strength.</title>
        <authorList>
            <person name="Kono N."/>
            <person name="Nakamura H."/>
            <person name="Ohtoshi R."/>
            <person name="Tomita M."/>
            <person name="Numata K."/>
            <person name="Arakawa K."/>
        </authorList>
    </citation>
    <scope>NUCLEOTIDE SEQUENCE [LARGE SCALE GENOMIC DNA]</scope>
</reference>
<comment type="caution">
    <text evidence="1">The sequence shown here is derived from an EMBL/GenBank/DDBJ whole genome shotgun (WGS) entry which is preliminary data.</text>
</comment>
<evidence type="ECO:0000313" key="2">
    <source>
        <dbReference type="Proteomes" id="UP000299102"/>
    </source>
</evidence>
<keyword evidence="2" id="KW-1185">Reference proteome</keyword>
<dbReference type="Proteomes" id="UP000299102">
    <property type="component" value="Unassembled WGS sequence"/>
</dbReference>
<dbReference type="EMBL" id="BGZK01001396">
    <property type="protein sequence ID" value="GBP79003.1"/>
    <property type="molecule type" value="Genomic_DNA"/>
</dbReference>
<name>A0A4C1YVJ0_EUMVA</name>
<gene>
    <name evidence="1" type="ORF">EVAR_63005_1</name>
</gene>
<dbReference type="AlphaFoldDB" id="A0A4C1YVJ0"/>
<organism evidence="1 2">
    <name type="scientific">Eumeta variegata</name>
    <name type="common">Bagworm moth</name>
    <name type="synonym">Eumeta japonica</name>
    <dbReference type="NCBI Taxonomy" id="151549"/>
    <lineage>
        <taxon>Eukaryota</taxon>
        <taxon>Metazoa</taxon>
        <taxon>Ecdysozoa</taxon>
        <taxon>Arthropoda</taxon>
        <taxon>Hexapoda</taxon>
        <taxon>Insecta</taxon>
        <taxon>Pterygota</taxon>
        <taxon>Neoptera</taxon>
        <taxon>Endopterygota</taxon>
        <taxon>Lepidoptera</taxon>
        <taxon>Glossata</taxon>
        <taxon>Ditrysia</taxon>
        <taxon>Tineoidea</taxon>
        <taxon>Psychidae</taxon>
        <taxon>Oiketicinae</taxon>
        <taxon>Eumeta</taxon>
    </lineage>
</organism>